<name>A0ABP3XTY0_9FLAO</name>
<protein>
    <recommendedName>
        <fullName evidence="2">Peptidase C45 hydrolase domain-containing protein</fullName>
    </recommendedName>
</protein>
<dbReference type="Proteomes" id="UP001500507">
    <property type="component" value="Unassembled WGS sequence"/>
</dbReference>
<keyword evidence="4" id="KW-1185">Reference proteome</keyword>
<dbReference type="InterPro" id="IPR005079">
    <property type="entry name" value="Peptidase_C45_hydrolase"/>
</dbReference>
<feature type="signal peptide" evidence="1">
    <location>
        <begin position="1"/>
        <end position="24"/>
    </location>
</feature>
<reference evidence="4" key="1">
    <citation type="journal article" date="2019" name="Int. J. Syst. Evol. Microbiol.">
        <title>The Global Catalogue of Microorganisms (GCM) 10K type strain sequencing project: providing services to taxonomists for standard genome sequencing and annotation.</title>
        <authorList>
            <consortium name="The Broad Institute Genomics Platform"/>
            <consortium name="The Broad Institute Genome Sequencing Center for Infectious Disease"/>
            <person name="Wu L."/>
            <person name="Ma J."/>
        </authorList>
    </citation>
    <scope>NUCLEOTIDE SEQUENCE [LARGE SCALE GENOMIC DNA]</scope>
    <source>
        <strain evidence="4">JCM 16082</strain>
    </source>
</reference>
<organism evidence="3 4">
    <name type="scientific">Gangjinia marincola</name>
    <dbReference type="NCBI Taxonomy" id="578463"/>
    <lineage>
        <taxon>Bacteria</taxon>
        <taxon>Pseudomonadati</taxon>
        <taxon>Bacteroidota</taxon>
        <taxon>Flavobacteriia</taxon>
        <taxon>Flavobacteriales</taxon>
        <taxon>Flavobacteriaceae</taxon>
        <taxon>Gangjinia</taxon>
    </lineage>
</organism>
<dbReference type="InterPro" id="IPR029055">
    <property type="entry name" value="Ntn_hydrolases_N"/>
</dbReference>
<dbReference type="SUPFAM" id="SSF56235">
    <property type="entry name" value="N-terminal nucleophile aminohydrolases (Ntn hydrolases)"/>
    <property type="match status" value="1"/>
</dbReference>
<feature type="chain" id="PRO_5047517684" description="Peptidase C45 hydrolase domain-containing protein" evidence="1">
    <location>
        <begin position="25"/>
        <end position="380"/>
    </location>
</feature>
<sequence length="380" mass="42596">MKTSFFLKLTLLVLSILHVCSALACTTVSYIDKYGNVWNANNEDGPYATATFINVYPKSHHGAYGYYTLSYLSPMFGQTSQLQGGMNEAGLTFDFNAIPAVENVDLSHKKSFEGGDEAILTHLLSTMRSVDQVIAFFEEYWFSNGFTNAQMHVTDRSGKMVIISASGVLISQKPYLISTNFDLAAGKSDQDCWRYKAATSIVQKEHQGLNTMLSLCKATEQKNGRTMYSNIQNLTTGELWFSSKDSQGATIHTSLQKLLEKGQKFYSFQDLAAINEDFYMPDDQLGDTKNLEAVDKSDLVGTYFNEATGNVTIHETEKGIRLSFENDMSVECEVNHDQAYVALDAPIRLHFHRDTDGQLQLSLFEEHFWSFTAMKQSNAN</sequence>
<evidence type="ECO:0000313" key="4">
    <source>
        <dbReference type="Proteomes" id="UP001500507"/>
    </source>
</evidence>
<dbReference type="PROSITE" id="PS51257">
    <property type="entry name" value="PROKAR_LIPOPROTEIN"/>
    <property type="match status" value="1"/>
</dbReference>
<proteinExistence type="predicted"/>
<keyword evidence="1" id="KW-0732">Signal</keyword>
<gene>
    <name evidence="3" type="ORF">GCM10009117_01970</name>
</gene>
<dbReference type="Gene3D" id="3.60.60.10">
    <property type="entry name" value="Penicillin V Acylase, Chain A"/>
    <property type="match status" value="1"/>
</dbReference>
<evidence type="ECO:0000259" key="2">
    <source>
        <dbReference type="Pfam" id="PF03417"/>
    </source>
</evidence>
<accession>A0ABP3XTY0</accession>
<evidence type="ECO:0000313" key="3">
    <source>
        <dbReference type="EMBL" id="GAA0871052.1"/>
    </source>
</evidence>
<dbReference type="Pfam" id="PF03417">
    <property type="entry name" value="AAT"/>
    <property type="match status" value="1"/>
</dbReference>
<comment type="caution">
    <text evidence="3">The sequence shown here is derived from an EMBL/GenBank/DDBJ whole genome shotgun (WGS) entry which is preliminary data.</text>
</comment>
<feature type="domain" description="Peptidase C45 hydrolase" evidence="2">
    <location>
        <begin position="38"/>
        <end position="262"/>
    </location>
</feature>
<dbReference type="RefSeq" id="WP_343762651.1">
    <property type="nucleotide sequence ID" value="NZ_BAAAFG010000001.1"/>
</dbReference>
<evidence type="ECO:0000256" key="1">
    <source>
        <dbReference type="SAM" id="SignalP"/>
    </source>
</evidence>
<dbReference type="EMBL" id="BAAAFG010000001">
    <property type="protein sequence ID" value="GAA0871052.1"/>
    <property type="molecule type" value="Genomic_DNA"/>
</dbReference>